<dbReference type="Proteomes" id="UP000189462">
    <property type="component" value="Unassembled WGS sequence"/>
</dbReference>
<dbReference type="EMBL" id="MVBK01000140">
    <property type="protein sequence ID" value="OOG21029.1"/>
    <property type="molecule type" value="Genomic_DNA"/>
</dbReference>
<evidence type="ECO:0000313" key="2">
    <source>
        <dbReference type="Proteomes" id="UP000189462"/>
    </source>
</evidence>
<reference evidence="1 2" key="1">
    <citation type="submission" date="2017-02" db="EMBL/GenBank/DDBJ databases">
        <title>Genomic diversity within the haloalkaliphilic genus Thioalkalivibrio.</title>
        <authorList>
            <person name="Ahn A.-C."/>
            <person name="Meier-Kolthoff J."/>
            <person name="Overmars L."/>
            <person name="Richter M."/>
            <person name="Woyke T."/>
            <person name="Sorokin D.Y."/>
            <person name="Muyzer G."/>
        </authorList>
    </citation>
    <scope>NUCLEOTIDE SEQUENCE [LARGE SCALE GENOMIC DNA]</scope>
    <source>
        <strain evidence="1 2">ALJD</strain>
    </source>
</reference>
<feature type="non-terminal residue" evidence="1">
    <location>
        <position position="1"/>
    </location>
</feature>
<proteinExistence type="predicted"/>
<sequence length="57" mass="6587">SRTATWRDFYLRHQQRGLSKIQALVALARKLARVAFALLRNQSQYQPKTPQQACAET</sequence>
<keyword evidence="2" id="KW-1185">Reference proteome</keyword>
<evidence type="ECO:0000313" key="1">
    <source>
        <dbReference type="EMBL" id="OOG21029.1"/>
    </source>
</evidence>
<organism evidence="1 2">
    <name type="scientific">Thioalkalivibrio denitrificans</name>
    <dbReference type="NCBI Taxonomy" id="108003"/>
    <lineage>
        <taxon>Bacteria</taxon>
        <taxon>Pseudomonadati</taxon>
        <taxon>Pseudomonadota</taxon>
        <taxon>Gammaproteobacteria</taxon>
        <taxon>Chromatiales</taxon>
        <taxon>Ectothiorhodospiraceae</taxon>
        <taxon>Thioalkalivibrio</taxon>
    </lineage>
</organism>
<comment type="caution">
    <text evidence="1">The sequence shown here is derived from an EMBL/GenBank/DDBJ whole genome shotgun (WGS) entry which is preliminary data.</text>
</comment>
<name>A0A1V3N7F6_9GAMM</name>
<gene>
    <name evidence="1" type="ORF">B1C78_16635</name>
</gene>
<protein>
    <submittedName>
        <fullName evidence="1">IS110 family transposase</fullName>
    </submittedName>
</protein>
<accession>A0A1V3N7F6</accession>
<dbReference type="AlphaFoldDB" id="A0A1V3N7F6"/>